<feature type="domain" description="FecR protein" evidence="3">
    <location>
        <begin position="129"/>
        <end position="218"/>
    </location>
</feature>
<feature type="region of interest" description="Disordered" evidence="1">
    <location>
        <begin position="254"/>
        <end position="325"/>
    </location>
</feature>
<accession>A0A6N7PY07</accession>
<dbReference type="RefSeq" id="WP_153823856.1">
    <property type="nucleotide sequence ID" value="NZ_WJIE01000015.1"/>
</dbReference>
<proteinExistence type="predicted"/>
<dbReference type="PANTHER" id="PTHR30273">
    <property type="entry name" value="PERIPLASMIC SIGNAL SENSOR AND SIGMA FACTOR ACTIVATOR FECR-RELATED"/>
    <property type="match status" value="1"/>
</dbReference>
<evidence type="ECO:0000313" key="5">
    <source>
        <dbReference type="Proteomes" id="UP000440224"/>
    </source>
</evidence>
<feature type="compositionally biased region" description="Pro residues" evidence="1">
    <location>
        <begin position="261"/>
        <end position="275"/>
    </location>
</feature>
<dbReference type="OrthoDB" id="5507641at2"/>
<organism evidence="4 5">
    <name type="scientific">Polyangium spumosum</name>
    <dbReference type="NCBI Taxonomy" id="889282"/>
    <lineage>
        <taxon>Bacteria</taxon>
        <taxon>Pseudomonadati</taxon>
        <taxon>Myxococcota</taxon>
        <taxon>Polyangia</taxon>
        <taxon>Polyangiales</taxon>
        <taxon>Polyangiaceae</taxon>
        <taxon>Polyangium</taxon>
    </lineage>
</organism>
<dbReference type="GO" id="GO:0016989">
    <property type="term" value="F:sigma factor antagonist activity"/>
    <property type="evidence" value="ECO:0007669"/>
    <property type="project" value="TreeGrafter"/>
</dbReference>
<dbReference type="Pfam" id="PF04773">
    <property type="entry name" value="FecR"/>
    <property type="match status" value="1"/>
</dbReference>
<protein>
    <recommendedName>
        <fullName evidence="3">FecR protein domain-containing protein</fullName>
    </recommendedName>
</protein>
<dbReference type="InterPro" id="IPR006860">
    <property type="entry name" value="FecR"/>
</dbReference>
<dbReference type="PANTHER" id="PTHR30273:SF2">
    <property type="entry name" value="PROTEIN FECR"/>
    <property type="match status" value="1"/>
</dbReference>
<keyword evidence="5" id="KW-1185">Reference proteome</keyword>
<keyword evidence="2" id="KW-0812">Transmembrane</keyword>
<keyword evidence="2" id="KW-1133">Transmembrane helix</keyword>
<feature type="compositionally biased region" description="Pro residues" evidence="1">
    <location>
        <begin position="300"/>
        <end position="323"/>
    </location>
</feature>
<dbReference type="AlphaFoldDB" id="A0A6N7PY07"/>
<sequence>MSDHDSRARSLEQMRDALAAEETPELPWDVMEQELLQRIAEDEQARASRALPRIGRGARVGLALCAAAAAAIAVASFGARTTKDEAPAGVAIRWRAPETITFLPGSESERDLSLLRPGDGVAAGEAPLVLVLRGAVRVTLAPGARAAVVVAPSQAGEALVLGLEQGSLRADVTPRKTEGLVETFAVDVGRTRVAAHGTAFTVTRGPDDVLVDLEHGAVAVGPAGRSGVTTGRLLVGRARASFSLDGGETARMLPVDEDKAPPAPPATTEPQPSPKPAIALPPATVAERPLAPAPDRPDAPAAPPPPAPAPSVVPEVPPSPKPAPVLTRASVHAGLSGCFDTLYGGRDPSVRLSVTATVTVSLDEEGAVSSVRFDPPLEPPFMQCVFDALRPGKFVGASGNLSVPFQLGR</sequence>
<evidence type="ECO:0000313" key="4">
    <source>
        <dbReference type="EMBL" id="MRG97062.1"/>
    </source>
</evidence>
<name>A0A6N7PY07_9BACT</name>
<reference evidence="4 5" key="1">
    <citation type="submission" date="2019-10" db="EMBL/GenBank/DDBJ databases">
        <title>A soil myxobacterium in the family Polyangiaceae.</title>
        <authorList>
            <person name="Li Y."/>
            <person name="Wang J."/>
        </authorList>
    </citation>
    <scope>NUCLEOTIDE SEQUENCE [LARGE SCALE GENOMIC DNA]</scope>
    <source>
        <strain evidence="4 5">DSM 14734</strain>
    </source>
</reference>
<gene>
    <name evidence="4" type="ORF">GF068_34825</name>
</gene>
<dbReference type="Proteomes" id="UP000440224">
    <property type="component" value="Unassembled WGS sequence"/>
</dbReference>
<feature type="transmembrane region" description="Helical" evidence="2">
    <location>
        <begin position="60"/>
        <end position="79"/>
    </location>
</feature>
<evidence type="ECO:0000256" key="1">
    <source>
        <dbReference type="SAM" id="MobiDB-lite"/>
    </source>
</evidence>
<evidence type="ECO:0000259" key="3">
    <source>
        <dbReference type="Pfam" id="PF04773"/>
    </source>
</evidence>
<keyword evidence="2" id="KW-0472">Membrane</keyword>
<dbReference type="Gene3D" id="2.60.120.1440">
    <property type="match status" value="1"/>
</dbReference>
<dbReference type="InterPro" id="IPR012373">
    <property type="entry name" value="Ferrdict_sens_TM"/>
</dbReference>
<dbReference type="EMBL" id="WJIE01000015">
    <property type="protein sequence ID" value="MRG97062.1"/>
    <property type="molecule type" value="Genomic_DNA"/>
</dbReference>
<evidence type="ECO:0000256" key="2">
    <source>
        <dbReference type="SAM" id="Phobius"/>
    </source>
</evidence>
<comment type="caution">
    <text evidence="4">The sequence shown here is derived from an EMBL/GenBank/DDBJ whole genome shotgun (WGS) entry which is preliminary data.</text>
</comment>